<evidence type="ECO:0000313" key="12">
    <source>
        <dbReference type="EMBL" id="KKR83052.1"/>
    </source>
</evidence>
<dbReference type="Pfam" id="PF00266">
    <property type="entry name" value="Aminotran_5"/>
    <property type="match status" value="1"/>
</dbReference>
<dbReference type="GO" id="GO:0046872">
    <property type="term" value="F:metal ion binding"/>
    <property type="evidence" value="ECO:0007669"/>
    <property type="project" value="UniProtKB-KW"/>
</dbReference>
<reference evidence="12 13" key="1">
    <citation type="journal article" date="2015" name="Nature">
        <title>rRNA introns, odd ribosomes, and small enigmatic genomes across a large radiation of phyla.</title>
        <authorList>
            <person name="Brown C.T."/>
            <person name="Hug L.A."/>
            <person name="Thomas B.C."/>
            <person name="Sharon I."/>
            <person name="Castelle C.J."/>
            <person name="Singh A."/>
            <person name="Wilkins M.J."/>
            <person name="Williams K.H."/>
            <person name="Banfield J.F."/>
        </authorList>
    </citation>
    <scope>NUCLEOTIDE SEQUENCE [LARGE SCALE GENOMIC DNA]</scope>
</reference>
<evidence type="ECO:0000256" key="1">
    <source>
        <dbReference type="ARBA" id="ARBA00001933"/>
    </source>
</evidence>
<dbReference type="Gene3D" id="1.10.260.50">
    <property type="match status" value="1"/>
</dbReference>
<dbReference type="SUPFAM" id="SSF53383">
    <property type="entry name" value="PLP-dependent transferases"/>
    <property type="match status" value="1"/>
</dbReference>
<evidence type="ECO:0000259" key="11">
    <source>
        <dbReference type="Pfam" id="PF00266"/>
    </source>
</evidence>
<keyword evidence="5" id="KW-0479">Metal-binding</keyword>
<evidence type="ECO:0000256" key="4">
    <source>
        <dbReference type="ARBA" id="ARBA00022679"/>
    </source>
</evidence>
<dbReference type="EMBL" id="LCAB01000008">
    <property type="protein sequence ID" value="KKR83052.1"/>
    <property type="molecule type" value="Genomic_DNA"/>
</dbReference>
<dbReference type="Gene3D" id="3.40.640.10">
    <property type="entry name" value="Type I PLP-dependent aspartate aminotransferase-like (Major domain)"/>
    <property type="match status" value="1"/>
</dbReference>
<dbReference type="Gene3D" id="3.90.1150.10">
    <property type="entry name" value="Aspartate Aminotransferase, domain 1"/>
    <property type="match status" value="1"/>
</dbReference>
<dbReference type="InterPro" id="IPR016454">
    <property type="entry name" value="Cysteine_dSase"/>
</dbReference>
<evidence type="ECO:0000256" key="2">
    <source>
        <dbReference type="ARBA" id="ARBA00006490"/>
    </source>
</evidence>
<dbReference type="Proteomes" id="UP000034601">
    <property type="component" value="Unassembled WGS sequence"/>
</dbReference>
<name>A0A0G0X5Y3_9BACT</name>
<dbReference type="EC" id="2.8.1.7" evidence="3"/>
<sequence length="400" mass="44195">MKKLIYLDNAATTPVESRVFAAMKPYFSLKYGNPSEFHLLGQEARKAVEESRRKIASFLGAKAEEIVFTSCASESINFSHKGLIEALRHFAPKSFTPHIITSAIEHKAVLETCQHLENSGLAKVTYLPVDQYGLVKVTDLEKAIQPNTILVSIMYVNNEVGTIQPIAEIGQLLKKVNEQKTKNHQPRTYFHTDATQAIQYLDCQVEKLGVDMLSLTGHKFYAPKGIGALYIKKGTPIRKQQDGGGQEMKLRSGTENVPYIVGLGEAIELISEVKDGQHQKLTELRERLITNILKIPEVYLTGHPQKRVPHIASFVIKGAEGESLILLLSDKKVIASSGSACTSQVLQPSHVLTAMGVAAEVSHGSVRFSLGKNTTIEEIDYVSQILPKIISRLREMAPQI</sequence>
<dbReference type="InterPro" id="IPR015421">
    <property type="entry name" value="PyrdxlP-dep_Trfase_major"/>
</dbReference>
<evidence type="ECO:0000256" key="9">
    <source>
        <dbReference type="ARBA" id="ARBA00050776"/>
    </source>
</evidence>
<dbReference type="InterPro" id="IPR000192">
    <property type="entry name" value="Aminotrans_V_dom"/>
</dbReference>
<evidence type="ECO:0000256" key="8">
    <source>
        <dbReference type="ARBA" id="ARBA00023014"/>
    </source>
</evidence>
<feature type="domain" description="Aminotransferase class V" evidence="11">
    <location>
        <begin position="5"/>
        <end position="382"/>
    </location>
</feature>
<evidence type="ECO:0000313" key="13">
    <source>
        <dbReference type="Proteomes" id="UP000034601"/>
    </source>
</evidence>
<dbReference type="InterPro" id="IPR015424">
    <property type="entry name" value="PyrdxlP-dep_Trfase"/>
</dbReference>
<accession>A0A0G0X5Y3</accession>
<comment type="caution">
    <text evidence="12">The sequence shown here is derived from an EMBL/GenBank/DDBJ whole genome shotgun (WGS) entry which is preliminary data.</text>
</comment>
<evidence type="ECO:0000256" key="10">
    <source>
        <dbReference type="RuleBase" id="RU004504"/>
    </source>
</evidence>
<dbReference type="PATRIC" id="fig|1618424.3.peg.714"/>
<dbReference type="PANTHER" id="PTHR11601">
    <property type="entry name" value="CYSTEINE DESULFURYLASE FAMILY MEMBER"/>
    <property type="match status" value="1"/>
</dbReference>
<comment type="cofactor">
    <cofactor evidence="1 10">
        <name>pyridoxal 5'-phosphate</name>
        <dbReference type="ChEBI" id="CHEBI:597326"/>
    </cofactor>
</comment>
<organism evidence="12 13">
    <name type="scientific">Candidatus Daviesbacteria bacterium GW2011_GWA2_40_9</name>
    <dbReference type="NCBI Taxonomy" id="1618424"/>
    <lineage>
        <taxon>Bacteria</taxon>
        <taxon>Candidatus Daviesiibacteriota</taxon>
    </lineage>
</organism>
<dbReference type="PANTHER" id="PTHR11601:SF34">
    <property type="entry name" value="CYSTEINE DESULFURASE"/>
    <property type="match status" value="1"/>
</dbReference>
<dbReference type="InterPro" id="IPR015422">
    <property type="entry name" value="PyrdxlP-dep_Trfase_small"/>
</dbReference>
<dbReference type="AlphaFoldDB" id="A0A0G0X5Y3"/>
<keyword evidence="6" id="KW-0663">Pyridoxal phosphate</keyword>
<evidence type="ECO:0000256" key="6">
    <source>
        <dbReference type="ARBA" id="ARBA00022898"/>
    </source>
</evidence>
<dbReference type="GO" id="GO:0051536">
    <property type="term" value="F:iron-sulfur cluster binding"/>
    <property type="evidence" value="ECO:0007669"/>
    <property type="project" value="UniProtKB-KW"/>
</dbReference>
<dbReference type="GO" id="GO:0031071">
    <property type="term" value="F:cysteine desulfurase activity"/>
    <property type="evidence" value="ECO:0007669"/>
    <property type="project" value="UniProtKB-EC"/>
</dbReference>
<keyword evidence="4" id="KW-0808">Transferase</keyword>
<dbReference type="PROSITE" id="PS00595">
    <property type="entry name" value="AA_TRANSFER_CLASS_5"/>
    <property type="match status" value="1"/>
</dbReference>
<keyword evidence="8" id="KW-0411">Iron-sulfur</keyword>
<proteinExistence type="inferred from homology"/>
<comment type="similarity">
    <text evidence="2">Belongs to the class-V pyridoxal-phosphate-dependent aminotransferase family. NifS/IscS subfamily.</text>
</comment>
<dbReference type="PIRSF" id="PIRSF005572">
    <property type="entry name" value="NifS"/>
    <property type="match status" value="1"/>
</dbReference>
<evidence type="ECO:0000256" key="7">
    <source>
        <dbReference type="ARBA" id="ARBA00023004"/>
    </source>
</evidence>
<evidence type="ECO:0000256" key="3">
    <source>
        <dbReference type="ARBA" id="ARBA00012239"/>
    </source>
</evidence>
<evidence type="ECO:0000256" key="5">
    <source>
        <dbReference type="ARBA" id="ARBA00022723"/>
    </source>
</evidence>
<gene>
    <name evidence="12" type="ORF">UU29_C0008G0161</name>
</gene>
<protein>
    <recommendedName>
        <fullName evidence="3">cysteine desulfurase</fullName>
        <ecNumber evidence="3">2.8.1.7</ecNumber>
    </recommendedName>
</protein>
<comment type="catalytic activity">
    <reaction evidence="9">
        <text>(sulfur carrier)-H + L-cysteine = (sulfur carrier)-SH + L-alanine</text>
        <dbReference type="Rhea" id="RHEA:43892"/>
        <dbReference type="Rhea" id="RHEA-COMP:14737"/>
        <dbReference type="Rhea" id="RHEA-COMP:14739"/>
        <dbReference type="ChEBI" id="CHEBI:29917"/>
        <dbReference type="ChEBI" id="CHEBI:35235"/>
        <dbReference type="ChEBI" id="CHEBI:57972"/>
        <dbReference type="ChEBI" id="CHEBI:64428"/>
        <dbReference type="EC" id="2.8.1.7"/>
    </reaction>
</comment>
<keyword evidence="7" id="KW-0408">Iron</keyword>
<dbReference type="InterPro" id="IPR020578">
    <property type="entry name" value="Aminotrans_V_PyrdxlP_BS"/>
</dbReference>